<reference evidence="2" key="1">
    <citation type="submission" date="2020-08" db="EMBL/GenBank/DDBJ databases">
        <authorList>
            <person name="Hillin M.J."/>
            <person name="Beth T.W."/>
            <person name="Collman T.N."/>
            <person name="Davis R.E."/>
            <person name="Dobesh B.I."/>
            <person name="Johnson A.L."/>
            <person name="Lewis B.M."/>
            <person name="Suarez T.R."/>
            <person name="Villa E.C."/>
            <person name="Walker J.R."/>
            <person name="Labonte J.M."/>
            <person name="Butela K.A."/>
            <person name="Garlena R.A."/>
            <person name="Russell D.A."/>
            <person name="Pope W.H."/>
            <person name="Jacobs-Sera D."/>
            <person name="Hatfull G.F."/>
        </authorList>
    </citation>
    <scope>NUCLEOTIDE SEQUENCE [LARGE SCALE GENOMIC DNA]</scope>
</reference>
<sequence>MFYVSFRTASGRFVRKEFATRRDQRRWILRAPAAFTITSYN</sequence>
<dbReference type="GeneID" id="77954836"/>
<dbReference type="KEGG" id="vg:77954836"/>
<dbReference type="Proteomes" id="UP000516204">
    <property type="component" value="Segment"/>
</dbReference>
<organism evidence="1 2">
    <name type="scientific">Arthrobacter phage Tweety19</name>
    <dbReference type="NCBI Taxonomy" id="2768133"/>
    <lineage>
        <taxon>Viruses</taxon>
        <taxon>Duplodnaviria</taxon>
        <taxon>Heunggongvirae</taxon>
        <taxon>Uroviricota</taxon>
        <taxon>Caudoviricetes</taxon>
        <taxon>Casidaviridae</taxon>
        <taxon>Galvastonvirus</taxon>
        <taxon>Galvastonvirus tweety19</taxon>
    </lineage>
</organism>
<dbReference type="EMBL" id="MT897906">
    <property type="protein sequence ID" value="QNO12710.1"/>
    <property type="molecule type" value="Genomic_DNA"/>
</dbReference>
<protein>
    <submittedName>
        <fullName evidence="1">Uncharacterized protein</fullName>
    </submittedName>
</protein>
<dbReference type="RefSeq" id="YP_010678441.1">
    <property type="nucleotide sequence ID" value="NC_071035.1"/>
</dbReference>
<name>A0A7G9W247_9CAUD</name>
<evidence type="ECO:0000313" key="2">
    <source>
        <dbReference type="Proteomes" id="UP000516204"/>
    </source>
</evidence>
<evidence type="ECO:0000313" key="1">
    <source>
        <dbReference type="EMBL" id="QNO12710.1"/>
    </source>
</evidence>
<proteinExistence type="predicted"/>
<gene>
    <name evidence="1" type="primary">51</name>
    <name evidence="1" type="ORF">SEA_TWEETY19_51</name>
</gene>
<accession>A0A7G9W247</accession>
<keyword evidence="2" id="KW-1185">Reference proteome</keyword>